<organism evidence="1 2">
    <name type="scientific">Rhodovarius crocodyli</name>
    <dbReference type="NCBI Taxonomy" id="1979269"/>
    <lineage>
        <taxon>Bacteria</taxon>
        <taxon>Pseudomonadati</taxon>
        <taxon>Pseudomonadota</taxon>
        <taxon>Alphaproteobacteria</taxon>
        <taxon>Acetobacterales</taxon>
        <taxon>Roseomonadaceae</taxon>
        <taxon>Rhodovarius</taxon>
    </lineage>
</organism>
<dbReference type="OrthoDB" id="494312at2"/>
<proteinExistence type="predicted"/>
<sequence length="63" mass="6962">MPMESALLLKNFNGHPVSAQGTDTHSVRIRVGDGYRMLPLEQWERLPAWCAQTGAGHMAARAE</sequence>
<dbReference type="AlphaFoldDB" id="A0A437MMP6"/>
<name>A0A437MMP6_9PROT</name>
<dbReference type="Proteomes" id="UP000282957">
    <property type="component" value="Unassembled WGS sequence"/>
</dbReference>
<evidence type="ECO:0000313" key="2">
    <source>
        <dbReference type="Proteomes" id="UP000282957"/>
    </source>
</evidence>
<dbReference type="RefSeq" id="WP_127785388.1">
    <property type="nucleotide sequence ID" value="NZ_SACL01000001.1"/>
</dbReference>
<protein>
    <submittedName>
        <fullName evidence="1">Uncharacterized protein</fullName>
    </submittedName>
</protein>
<reference evidence="1 2" key="1">
    <citation type="submission" date="2019-01" db="EMBL/GenBank/DDBJ databases">
        <authorList>
            <person name="Chen W.-M."/>
        </authorList>
    </citation>
    <scope>NUCLEOTIDE SEQUENCE [LARGE SCALE GENOMIC DNA]</scope>
    <source>
        <strain evidence="1 2">CCP-6</strain>
    </source>
</reference>
<evidence type="ECO:0000313" key="1">
    <source>
        <dbReference type="EMBL" id="RVT98896.1"/>
    </source>
</evidence>
<dbReference type="EMBL" id="SACL01000001">
    <property type="protein sequence ID" value="RVT98896.1"/>
    <property type="molecule type" value="Genomic_DNA"/>
</dbReference>
<keyword evidence="2" id="KW-1185">Reference proteome</keyword>
<comment type="caution">
    <text evidence="1">The sequence shown here is derived from an EMBL/GenBank/DDBJ whole genome shotgun (WGS) entry which is preliminary data.</text>
</comment>
<accession>A0A437MMP6</accession>
<gene>
    <name evidence="1" type="ORF">EOD42_01920</name>
</gene>